<evidence type="ECO:0000313" key="2">
    <source>
        <dbReference type="Proteomes" id="UP001500908"/>
    </source>
</evidence>
<keyword evidence="2" id="KW-1185">Reference proteome</keyword>
<proteinExistence type="predicted"/>
<protein>
    <submittedName>
        <fullName evidence="1">Uncharacterized protein</fullName>
    </submittedName>
</protein>
<evidence type="ECO:0000313" key="1">
    <source>
        <dbReference type="EMBL" id="GAA3725827.1"/>
    </source>
</evidence>
<dbReference type="RefSeq" id="WP_344966476.1">
    <property type="nucleotide sequence ID" value="NZ_BAABDD010000001.1"/>
</dbReference>
<organism evidence="1 2">
    <name type="scientific">Salinactinospora qingdaonensis</name>
    <dbReference type="NCBI Taxonomy" id="702744"/>
    <lineage>
        <taxon>Bacteria</taxon>
        <taxon>Bacillati</taxon>
        <taxon>Actinomycetota</taxon>
        <taxon>Actinomycetes</taxon>
        <taxon>Streptosporangiales</taxon>
        <taxon>Nocardiopsidaceae</taxon>
        <taxon>Salinactinospora</taxon>
    </lineage>
</organism>
<dbReference type="Proteomes" id="UP001500908">
    <property type="component" value="Unassembled WGS sequence"/>
</dbReference>
<sequence length="59" mass="6516">MDTETHCLCSGDTKPPEFAAVVGPNEEVTYWSMYSIPEDVTEVTVEIPGFEPVEDVPVQ</sequence>
<reference evidence="2" key="1">
    <citation type="journal article" date="2019" name="Int. J. Syst. Evol. Microbiol.">
        <title>The Global Catalogue of Microorganisms (GCM) 10K type strain sequencing project: providing services to taxonomists for standard genome sequencing and annotation.</title>
        <authorList>
            <consortium name="The Broad Institute Genomics Platform"/>
            <consortium name="The Broad Institute Genome Sequencing Center for Infectious Disease"/>
            <person name="Wu L."/>
            <person name="Ma J."/>
        </authorList>
    </citation>
    <scope>NUCLEOTIDE SEQUENCE [LARGE SCALE GENOMIC DNA]</scope>
    <source>
        <strain evidence="2">JCM 17137</strain>
    </source>
</reference>
<accession>A0ABP7EVL4</accession>
<comment type="caution">
    <text evidence="1">The sequence shown here is derived from an EMBL/GenBank/DDBJ whole genome shotgun (WGS) entry which is preliminary data.</text>
</comment>
<dbReference type="EMBL" id="BAABDD010000001">
    <property type="protein sequence ID" value="GAA3725827.1"/>
    <property type="molecule type" value="Genomic_DNA"/>
</dbReference>
<gene>
    <name evidence="1" type="ORF">GCM10022402_03190</name>
</gene>
<name>A0ABP7EVL4_9ACTN</name>